<dbReference type="EMBL" id="MU006705">
    <property type="protein sequence ID" value="KAF2631213.1"/>
    <property type="molecule type" value="Genomic_DNA"/>
</dbReference>
<keyword evidence="2" id="KW-1185">Reference proteome</keyword>
<evidence type="ECO:0000313" key="2">
    <source>
        <dbReference type="Proteomes" id="UP000799754"/>
    </source>
</evidence>
<dbReference type="Proteomes" id="UP000799754">
    <property type="component" value="Unassembled WGS sequence"/>
</dbReference>
<organism evidence="1 2">
    <name type="scientific">Macroventuria anomochaeta</name>
    <dbReference type="NCBI Taxonomy" id="301207"/>
    <lineage>
        <taxon>Eukaryota</taxon>
        <taxon>Fungi</taxon>
        <taxon>Dikarya</taxon>
        <taxon>Ascomycota</taxon>
        <taxon>Pezizomycotina</taxon>
        <taxon>Dothideomycetes</taxon>
        <taxon>Pleosporomycetidae</taxon>
        <taxon>Pleosporales</taxon>
        <taxon>Pleosporineae</taxon>
        <taxon>Didymellaceae</taxon>
        <taxon>Macroventuria</taxon>
    </lineage>
</organism>
<comment type="caution">
    <text evidence="1">The sequence shown here is derived from an EMBL/GenBank/DDBJ whole genome shotgun (WGS) entry which is preliminary data.</text>
</comment>
<protein>
    <submittedName>
        <fullName evidence="1">Uncharacterized protein</fullName>
    </submittedName>
</protein>
<gene>
    <name evidence="1" type="ORF">BU25DRAFT_428935</name>
</gene>
<name>A0ACB6SB64_9PLEO</name>
<proteinExistence type="predicted"/>
<reference evidence="1" key="1">
    <citation type="journal article" date="2020" name="Stud. Mycol.">
        <title>101 Dothideomycetes genomes: a test case for predicting lifestyles and emergence of pathogens.</title>
        <authorList>
            <person name="Haridas S."/>
            <person name="Albert R."/>
            <person name="Binder M."/>
            <person name="Bloem J."/>
            <person name="Labutti K."/>
            <person name="Salamov A."/>
            <person name="Andreopoulos B."/>
            <person name="Baker S."/>
            <person name="Barry K."/>
            <person name="Bills G."/>
            <person name="Bluhm B."/>
            <person name="Cannon C."/>
            <person name="Castanera R."/>
            <person name="Culley D."/>
            <person name="Daum C."/>
            <person name="Ezra D."/>
            <person name="Gonzalez J."/>
            <person name="Henrissat B."/>
            <person name="Kuo A."/>
            <person name="Liang C."/>
            <person name="Lipzen A."/>
            <person name="Lutzoni F."/>
            <person name="Magnuson J."/>
            <person name="Mondo S."/>
            <person name="Nolan M."/>
            <person name="Ohm R."/>
            <person name="Pangilinan J."/>
            <person name="Park H.-J."/>
            <person name="Ramirez L."/>
            <person name="Alfaro M."/>
            <person name="Sun H."/>
            <person name="Tritt A."/>
            <person name="Yoshinaga Y."/>
            <person name="Zwiers L.-H."/>
            <person name="Turgeon B."/>
            <person name="Goodwin S."/>
            <person name="Spatafora J."/>
            <person name="Crous P."/>
            <person name="Grigoriev I."/>
        </authorList>
    </citation>
    <scope>NUCLEOTIDE SEQUENCE</scope>
    <source>
        <strain evidence="1">CBS 525.71</strain>
    </source>
</reference>
<accession>A0ACB6SB64</accession>
<sequence length="215" mass="23126">MAASHTNTISITNFTTATTIITINGINFLTDPVFCPPSKHDNLEVLEKLPDGSKSQMNGIPPLPHLTSVEGPALQLHDRPPIDAILLSYEDYIDNLDPEDRKFIDGRKIFAAPGGTKNLAPRPGVIALKPWETLEAVFGGTKFKITGTSCQHIPGGEVTGIVPSFESAIWIGKKRHIQVAQVHLGNAQAPLPSGSIQITMDGKSAFDLVRSIGLM</sequence>
<evidence type="ECO:0000313" key="1">
    <source>
        <dbReference type="EMBL" id="KAF2631213.1"/>
    </source>
</evidence>